<evidence type="ECO:0000313" key="3">
    <source>
        <dbReference type="EMBL" id="KLD96075.1"/>
    </source>
</evidence>
<feature type="transmembrane region" description="Helical" evidence="1">
    <location>
        <begin position="6"/>
        <end position="25"/>
    </location>
</feature>
<dbReference type="EMBL" id="JAIQ01000174">
    <property type="protein sequence ID" value="KLD96075.1"/>
    <property type="molecule type" value="Genomic_DNA"/>
</dbReference>
<dbReference type="Proteomes" id="UP000035514">
    <property type="component" value="Unassembled WGS sequence"/>
</dbReference>
<feature type="transmembrane region" description="Helical" evidence="1">
    <location>
        <begin position="262"/>
        <end position="279"/>
    </location>
</feature>
<dbReference type="Pfam" id="PF16448">
    <property type="entry name" value="LapD_MoxY_N"/>
    <property type="match status" value="1"/>
</dbReference>
<comment type="caution">
    <text evidence="3">The sequence shown here is derived from an EMBL/GenBank/DDBJ whole genome shotgun (WGS) entry which is preliminary data.</text>
</comment>
<dbReference type="AlphaFoldDB" id="A0A0G9JPI0"/>
<keyword evidence="1" id="KW-1133">Transmembrane helix</keyword>
<feature type="domain" description="LapD/MoxY periplasmic" evidence="2">
    <location>
        <begin position="193"/>
        <end position="251"/>
    </location>
</feature>
<name>A0A0G9JPI0_9BACT</name>
<protein>
    <recommendedName>
        <fullName evidence="2">LapD/MoxY periplasmic domain-containing protein</fullName>
    </recommendedName>
</protein>
<evidence type="ECO:0000256" key="1">
    <source>
        <dbReference type="SAM" id="Phobius"/>
    </source>
</evidence>
<organism evidence="3 4">
    <name type="scientific">Aliarcobacter butzleri L348</name>
    <dbReference type="NCBI Taxonomy" id="1447256"/>
    <lineage>
        <taxon>Bacteria</taxon>
        <taxon>Pseudomonadati</taxon>
        <taxon>Campylobacterota</taxon>
        <taxon>Epsilonproteobacteria</taxon>
        <taxon>Campylobacterales</taxon>
        <taxon>Arcobacteraceae</taxon>
        <taxon>Aliarcobacter</taxon>
    </lineage>
</organism>
<evidence type="ECO:0000313" key="4">
    <source>
        <dbReference type="Proteomes" id="UP000035514"/>
    </source>
</evidence>
<dbReference type="InterPro" id="IPR032244">
    <property type="entry name" value="LapD_MoxY_N"/>
</dbReference>
<dbReference type="PATRIC" id="fig|1447256.3.peg.2539"/>
<accession>A0A0G9JPI0</accession>
<sequence>MLKSKLLYIILSIFSLTFFVWDFWINFEKMKEDTISSSLLKTKTTSIYLQENLKKFLEDKTNPEILSIINQTFNSDFKSIKVDNSTFEIKEEDLVKASNDLDKNQLWEVTNATIDETLGRFVVITQSDDFEKELLTLNGSVPNEDNKSIVPSQDIYTFLPNKNFKNQNSLTIKFKATNQFEKVVDTQATIYFDKTLAQISNDNVNYTTPLWFKELVPIYLEEQANDISNSWKSNATIYVNTNIEKVYFELYEKAKEKFFDNLLWFFVTILGLFGFRFLYRVLVK</sequence>
<gene>
    <name evidence="3" type="ORF">AA20_12945</name>
</gene>
<proteinExistence type="predicted"/>
<keyword evidence="1" id="KW-0812">Transmembrane</keyword>
<dbReference type="RefSeq" id="WP_046997513.1">
    <property type="nucleotide sequence ID" value="NZ_JAIQ01000174.1"/>
</dbReference>
<evidence type="ECO:0000259" key="2">
    <source>
        <dbReference type="Pfam" id="PF16448"/>
    </source>
</evidence>
<reference evidence="3 4" key="1">
    <citation type="submission" date="2014-01" db="EMBL/GenBank/DDBJ databases">
        <title>Development of a Comparative Genomic Fingerprinting Assay for High Resolution Genotyping of Arcobacter butzleri.</title>
        <authorList>
            <person name="Webb A.L."/>
            <person name="Inglis G.D."/>
            <person name="Kruczkiewicz P."/>
            <person name="Selinger L.B."/>
            <person name="Taboada E.N."/>
        </authorList>
    </citation>
    <scope>NUCLEOTIDE SEQUENCE [LARGE SCALE GENOMIC DNA]</scope>
    <source>
        <strain evidence="3 4">L348</strain>
    </source>
</reference>
<keyword evidence="1" id="KW-0472">Membrane</keyword>